<dbReference type="Proteomes" id="UP000738325">
    <property type="component" value="Unassembled WGS sequence"/>
</dbReference>
<reference evidence="1" key="1">
    <citation type="journal article" date="2020" name="Fungal Divers.">
        <title>Resolving the Mortierellaceae phylogeny through synthesis of multi-gene phylogenetics and phylogenomics.</title>
        <authorList>
            <person name="Vandepol N."/>
            <person name="Liber J."/>
            <person name="Desiro A."/>
            <person name="Na H."/>
            <person name="Kennedy M."/>
            <person name="Barry K."/>
            <person name="Grigoriev I.V."/>
            <person name="Miller A.N."/>
            <person name="O'Donnell K."/>
            <person name="Stajich J.E."/>
            <person name="Bonito G."/>
        </authorList>
    </citation>
    <scope>NUCLEOTIDE SEQUENCE</scope>
    <source>
        <strain evidence="1">REB-010B</strain>
    </source>
</reference>
<dbReference type="InterPro" id="IPR029069">
    <property type="entry name" value="HotDog_dom_sf"/>
</dbReference>
<evidence type="ECO:0000313" key="1">
    <source>
        <dbReference type="EMBL" id="KAG0327125.1"/>
    </source>
</evidence>
<dbReference type="OrthoDB" id="2308728at2759"/>
<dbReference type="Gene3D" id="3.10.129.10">
    <property type="entry name" value="Hotdog Thioesterase"/>
    <property type="match status" value="1"/>
</dbReference>
<dbReference type="SUPFAM" id="SSF54637">
    <property type="entry name" value="Thioesterase/thiol ester dehydrase-isomerase"/>
    <property type="match status" value="1"/>
</dbReference>
<keyword evidence="2" id="KW-1185">Reference proteome</keyword>
<organism evidence="1 2">
    <name type="scientific">Dissophora globulifera</name>
    <dbReference type="NCBI Taxonomy" id="979702"/>
    <lineage>
        <taxon>Eukaryota</taxon>
        <taxon>Fungi</taxon>
        <taxon>Fungi incertae sedis</taxon>
        <taxon>Mucoromycota</taxon>
        <taxon>Mortierellomycotina</taxon>
        <taxon>Mortierellomycetes</taxon>
        <taxon>Mortierellales</taxon>
        <taxon>Mortierellaceae</taxon>
        <taxon>Dissophora</taxon>
    </lineage>
</organism>
<proteinExistence type="predicted"/>
<comment type="caution">
    <text evidence="1">The sequence shown here is derived from an EMBL/GenBank/DDBJ whole genome shotgun (WGS) entry which is preliminary data.</text>
</comment>
<protein>
    <submittedName>
        <fullName evidence="1">Uncharacterized protein</fullName>
    </submittedName>
</protein>
<name>A0A9P6UY71_9FUNG</name>
<evidence type="ECO:0000313" key="2">
    <source>
        <dbReference type="Proteomes" id="UP000738325"/>
    </source>
</evidence>
<gene>
    <name evidence="1" type="ORF">BGZ99_008340</name>
</gene>
<dbReference type="AlphaFoldDB" id="A0A9P6UY71"/>
<sequence>MSTDLPTTQYPKATGRVDVVYSQSPALLRWIECTTECKHIEGLFLLSNEARDLHINQLLKVFPELKNEHRVVRYANVKLDQHFPENYSPSYDPYSNNRTRPSWGLLFRIETRFTLIGKTSIKFQHRFLTVPPSQANRDFNNRDEDDQYTVLDDGEEPERIFASAEGLIVFIKWQTDDKGHRFFKPSPGIFQNPALAAPPIVHFLREAGPEKRAVGSVRPDNAFRFQIHLRKSDEDELGHVTNSRYVSLIHDVLTFGLRSGYYANGTGESKTTQALPMIPSHTTSPSDKVAVPAGSSFYKRGIVLELFVGYERELKVMPQVYVWSWVEPHRVQDQFDVVRFEICSIDGNGQEQVLSLCRTIIKEDSQLRASL</sequence>
<accession>A0A9P6UY71</accession>
<dbReference type="EMBL" id="JAAAIP010000064">
    <property type="protein sequence ID" value="KAG0327125.1"/>
    <property type="molecule type" value="Genomic_DNA"/>
</dbReference>